<organism evidence="1 2">
    <name type="scientific">Niastella vici</name>
    <dbReference type="NCBI Taxonomy" id="1703345"/>
    <lineage>
        <taxon>Bacteria</taxon>
        <taxon>Pseudomonadati</taxon>
        <taxon>Bacteroidota</taxon>
        <taxon>Chitinophagia</taxon>
        <taxon>Chitinophagales</taxon>
        <taxon>Chitinophagaceae</taxon>
        <taxon>Niastella</taxon>
    </lineage>
</organism>
<evidence type="ECO:0000313" key="2">
    <source>
        <dbReference type="Proteomes" id="UP000192796"/>
    </source>
</evidence>
<sequence length="65" mass="7512">MVFSYTATYNQIYLFTLKITAILLRVGQIHPRGTVLVNIKLIRRPPGCNDRESDQLCFNTKKPMI</sequence>
<reference evidence="1 2" key="1">
    <citation type="submission" date="2016-03" db="EMBL/GenBank/DDBJ databases">
        <title>Niastella vici sp. nov., isolated from farmland soil.</title>
        <authorList>
            <person name="Chen L."/>
            <person name="Wang D."/>
            <person name="Yang S."/>
            <person name="Wang G."/>
        </authorList>
    </citation>
    <scope>NUCLEOTIDE SEQUENCE [LARGE SCALE GENOMIC DNA]</scope>
    <source>
        <strain evidence="1 2">DJ57</strain>
    </source>
</reference>
<dbReference type="STRING" id="1703345.A3860_29420"/>
<proteinExistence type="predicted"/>
<name>A0A1V9FUP6_9BACT</name>
<dbReference type="AlphaFoldDB" id="A0A1V9FUP6"/>
<dbReference type="Proteomes" id="UP000192796">
    <property type="component" value="Unassembled WGS sequence"/>
</dbReference>
<gene>
    <name evidence="1" type="ORF">A3860_29420</name>
</gene>
<keyword evidence="2" id="KW-1185">Reference proteome</keyword>
<evidence type="ECO:0000313" key="1">
    <source>
        <dbReference type="EMBL" id="OQP62075.1"/>
    </source>
</evidence>
<comment type="caution">
    <text evidence="1">The sequence shown here is derived from an EMBL/GenBank/DDBJ whole genome shotgun (WGS) entry which is preliminary data.</text>
</comment>
<accession>A0A1V9FUP6</accession>
<protein>
    <submittedName>
        <fullName evidence="1">Uncharacterized protein</fullName>
    </submittedName>
</protein>
<dbReference type="EMBL" id="LVYD01000052">
    <property type="protein sequence ID" value="OQP62075.1"/>
    <property type="molecule type" value="Genomic_DNA"/>
</dbReference>